<comment type="caution">
    <text evidence="3">The sequence shown here is derived from an EMBL/GenBank/DDBJ whole genome shotgun (WGS) entry which is preliminary data.</text>
</comment>
<proteinExistence type="predicted"/>
<name>A0ABT8YVC1_9SPIR</name>
<reference evidence="3" key="1">
    <citation type="submission" date="2023-07" db="EMBL/GenBank/DDBJ databases">
        <title>Mucosal microbiota of week-old chicken and adult hens.</title>
        <authorList>
            <person name="Volf J."/>
            <person name="Karasova D."/>
            <person name="Crhanova M."/>
            <person name="Faldynova M."/>
            <person name="Prikrylova H."/>
            <person name="Zeman M."/>
            <person name="Babak V."/>
            <person name="Rajova J."/>
            <person name="Rychlik I."/>
        </authorList>
    </citation>
    <scope>NUCLEOTIDE SEQUENCE</scope>
    <source>
        <strain evidence="3">ET902</strain>
    </source>
</reference>
<evidence type="ECO:0000313" key="3">
    <source>
        <dbReference type="EMBL" id="MDO7019852.1"/>
    </source>
</evidence>
<gene>
    <name evidence="3" type="ORF">Q5M86_03580</name>
</gene>
<dbReference type="RefSeq" id="WP_304386016.1">
    <property type="nucleotide sequence ID" value="NZ_JAUPBL010000106.1"/>
</dbReference>
<feature type="compositionally biased region" description="Polar residues" evidence="1">
    <location>
        <begin position="306"/>
        <end position="316"/>
    </location>
</feature>
<dbReference type="Pfam" id="PF04233">
    <property type="entry name" value="Phage_Mu_F"/>
    <property type="match status" value="1"/>
</dbReference>
<feature type="domain" description="Phage head morphogenesis" evidence="2">
    <location>
        <begin position="46"/>
        <end position="175"/>
    </location>
</feature>
<feature type="region of interest" description="Disordered" evidence="1">
    <location>
        <begin position="296"/>
        <end position="332"/>
    </location>
</feature>
<keyword evidence="4" id="KW-1185">Reference proteome</keyword>
<evidence type="ECO:0000313" key="4">
    <source>
        <dbReference type="Proteomes" id="UP001175147"/>
    </source>
</evidence>
<sequence>MIPQKALDYIKQKKLKIGFDYQDVWNEEHLTAFTAAKVMQLDILQDMKESIEKAIENGETLEQFKKNLLPILYQKGWIGKQLIEDPITKEIKEVYIDTPNRLKTIYETNLRSAYMKGRFDRAYNSTLHPYLMYRIGPSKNHRKEHLEWDGLILDKNDPFWLSHNPPNGWGCKCYTVAISKARKEKYEKEGIPTADGDGQTKKIKVKTQRPKIEYTTYINKRNGTISKVPKGVDPAFNFNQGNYNRDLVLFNDFMKKVQDKFPSQYQNIAETILRSEIKKEQFENWIKGAFEYDSDAAGGTQGGQTPQSSNPQNASVATGGTQGGQTPQSSNPKSITAIGFIDSAVKNYLKNQNIDIGESITIGLEARLLNSIKAKRHAKRNEVLEAKDAEYIIKCILEGQVYFQTDNKYIIYLYKIIEENKYLQISINPKGSLTHKGSFIITSLVRNIQFINETQKNSKYKSDNKQWIKIR</sequence>
<evidence type="ECO:0000259" key="2">
    <source>
        <dbReference type="Pfam" id="PF04233"/>
    </source>
</evidence>
<dbReference type="EMBL" id="JAUPBM010000027">
    <property type="protein sequence ID" value="MDO7019852.1"/>
    <property type="molecule type" value="Genomic_DNA"/>
</dbReference>
<protein>
    <submittedName>
        <fullName evidence="3">Phage minor head protein</fullName>
    </submittedName>
</protein>
<dbReference type="InterPro" id="IPR006528">
    <property type="entry name" value="Phage_head_morphogenesis_dom"/>
</dbReference>
<evidence type="ECO:0000256" key="1">
    <source>
        <dbReference type="SAM" id="MobiDB-lite"/>
    </source>
</evidence>
<organism evidence="3 4">
    <name type="scientific">Brachyspira innocens</name>
    <dbReference type="NCBI Taxonomy" id="13264"/>
    <lineage>
        <taxon>Bacteria</taxon>
        <taxon>Pseudomonadati</taxon>
        <taxon>Spirochaetota</taxon>
        <taxon>Spirochaetia</taxon>
        <taxon>Brachyspirales</taxon>
        <taxon>Brachyspiraceae</taxon>
        <taxon>Brachyspira</taxon>
    </lineage>
</organism>
<accession>A0ABT8YVC1</accession>
<dbReference type="Proteomes" id="UP001175147">
    <property type="component" value="Unassembled WGS sequence"/>
</dbReference>